<reference evidence="11 12" key="1">
    <citation type="submission" date="2015-05" db="EMBL/GenBank/DDBJ databases">
        <title>Genome sequencing and analysis of members of genus Stenotrophomonas.</title>
        <authorList>
            <person name="Patil P.P."/>
            <person name="Midha S."/>
            <person name="Patil P.B."/>
        </authorList>
    </citation>
    <scope>NUCLEOTIDE SEQUENCE [LARGE SCALE GENOMIC DNA]</scope>
    <source>
        <strain evidence="11 12">DSM 18929</strain>
    </source>
</reference>
<evidence type="ECO:0000256" key="9">
    <source>
        <dbReference type="RuleBase" id="RU366031"/>
    </source>
</evidence>
<comment type="catalytic activity">
    <reaction evidence="8 9">
        <text>hydroxymethylbilane = uroporphyrinogen III + H2O</text>
        <dbReference type="Rhea" id="RHEA:18965"/>
        <dbReference type="ChEBI" id="CHEBI:15377"/>
        <dbReference type="ChEBI" id="CHEBI:57308"/>
        <dbReference type="ChEBI" id="CHEBI:57845"/>
        <dbReference type="EC" id="4.2.1.75"/>
    </reaction>
</comment>
<dbReference type="PANTHER" id="PTHR38042:SF1">
    <property type="entry name" value="UROPORPHYRINOGEN-III SYNTHASE, CHLOROPLASTIC"/>
    <property type="match status" value="1"/>
</dbReference>
<evidence type="ECO:0000259" key="10">
    <source>
        <dbReference type="Pfam" id="PF02602"/>
    </source>
</evidence>
<comment type="similarity">
    <text evidence="2 9">Belongs to the uroporphyrinogen-III synthase family.</text>
</comment>
<evidence type="ECO:0000313" key="12">
    <source>
        <dbReference type="Proteomes" id="UP000050864"/>
    </source>
</evidence>
<dbReference type="SUPFAM" id="SSF69618">
    <property type="entry name" value="HemD-like"/>
    <property type="match status" value="1"/>
</dbReference>
<dbReference type="GO" id="GO:0006782">
    <property type="term" value="P:protoporphyrinogen IX biosynthetic process"/>
    <property type="evidence" value="ECO:0007669"/>
    <property type="project" value="UniProtKB-UniRule"/>
</dbReference>
<dbReference type="CDD" id="cd06578">
    <property type="entry name" value="HemD"/>
    <property type="match status" value="1"/>
</dbReference>
<feature type="domain" description="Tetrapyrrole biosynthesis uroporphyrinogen III synthase" evidence="10">
    <location>
        <begin position="30"/>
        <end position="251"/>
    </location>
</feature>
<dbReference type="InterPro" id="IPR036108">
    <property type="entry name" value="4pyrrol_syn_uPrphyn_synt_sf"/>
</dbReference>
<evidence type="ECO:0000256" key="8">
    <source>
        <dbReference type="ARBA" id="ARBA00048617"/>
    </source>
</evidence>
<dbReference type="EC" id="4.2.1.75" evidence="3 9"/>
<name>A0A0R0CC12_9GAMM</name>
<keyword evidence="4 9" id="KW-0456">Lyase</keyword>
<comment type="caution">
    <text evidence="11">The sequence shown here is derived from an EMBL/GenBank/DDBJ whole genome shotgun (WGS) entry which is preliminary data.</text>
</comment>
<evidence type="ECO:0000256" key="6">
    <source>
        <dbReference type="ARBA" id="ARBA00037589"/>
    </source>
</evidence>
<evidence type="ECO:0000256" key="1">
    <source>
        <dbReference type="ARBA" id="ARBA00004772"/>
    </source>
</evidence>
<dbReference type="UniPathway" id="UPA00251">
    <property type="reaction ID" value="UER00320"/>
</dbReference>
<evidence type="ECO:0000256" key="5">
    <source>
        <dbReference type="ARBA" id="ARBA00023244"/>
    </source>
</evidence>
<accession>A0A0R0CC12</accession>
<evidence type="ECO:0000313" key="11">
    <source>
        <dbReference type="EMBL" id="KRG63790.1"/>
    </source>
</evidence>
<dbReference type="Gene3D" id="3.40.50.10090">
    <property type="match status" value="2"/>
</dbReference>
<gene>
    <name evidence="11" type="ORF">ABB26_10905</name>
</gene>
<comment type="function">
    <text evidence="6 9">Catalyzes cyclization of the linear tetrapyrrole, hydroxymethylbilane, to the macrocyclic uroporphyrinogen III.</text>
</comment>
<sequence>MHRMNRRAYVPADTVWHLISLRPQGQHDTLRSAASRAGARTVALSPWRLALRNDPITREYLTEAAQCDRLVFTSPAAAEATVRMLSPGTLRAGTVVAVGEGTARVLRRHGVIDVQAPARMDSEGLLALPCMQSLQGLRVALVTAPGGRGMIAAQVCERGAELLRVDVYERVPLPVSAASIARLQALPEPAVLAVSSGEALEFVLPQLPPALLQRWQRTPVVVASARLAALAYALGFQHVSTATGPLPAQMVEAAHAAVYPSPR</sequence>
<organism evidence="11 12">
    <name type="scientific">Stenotrophomonas humi</name>
    <dbReference type="NCBI Taxonomy" id="405444"/>
    <lineage>
        <taxon>Bacteria</taxon>
        <taxon>Pseudomonadati</taxon>
        <taxon>Pseudomonadota</taxon>
        <taxon>Gammaproteobacteria</taxon>
        <taxon>Lysobacterales</taxon>
        <taxon>Lysobacteraceae</taxon>
        <taxon>Stenotrophomonas</taxon>
    </lineage>
</organism>
<dbReference type="OrthoDB" id="9787650at2"/>
<dbReference type="GO" id="GO:0004852">
    <property type="term" value="F:uroporphyrinogen-III synthase activity"/>
    <property type="evidence" value="ECO:0007669"/>
    <property type="project" value="UniProtKB-UniRule"/>
</dbReference>
<evidence type="ECO:0000256" key="4">
    <source>
        <dbReference type="ARBA" id="ARBA00023239"/>
    </source>
</evidence>
<evidence type="ECO:0000256" key="7">
    <source>
        <dbReference type="ARBA" id="ARBA00040167"/>
    </source>
</evidence>
<dbReference type="AlphaFoldDB" id="A0A0R0CC12"/>
<evidence type="ECO:0000256" key="2">
    <source>
        <dbReference type="ARBA" id="ARBA00008133"/>
    </source>
</evidence>
<evidence type="ECO:0000256" key="3">
    <source>
        <dbReference type="ARBA" id="ARBA00013109"/>
    </source>
</evidence>
<protein>
    <recommendedName>
        <fullName evidence="7 9">Uroporphyrinogen-III synthase</fullName>
        <ecNumber evidence="3 9">4.2.1.75</ecNumber>
    </recommendedName>
</protein>
<dbReference type="EMBL" id="LDJI01000020">
    <property type="protein sequence ID" value="KRG63790.1"/>
    <property type="molecule type" value="Genomic_DNA"/>
</dbReference>
<comment type="pathway">
    <text evidence="1 9">Porphyrin-containing compound metabolism; protoporphyrin-IX biosynthesis; coproporphyrinogen-III from 5-aminolevulinate: step 3/4.</text>
</comment>
<keyword evidence="5 9" id="KW-0627">Porphyrin biosynthesis</keyword>
<dbReference type="GO" id="GO:0006780">
    <property type="term" value="P:uroporphyrinogen III biosynthetic process"/>
    <property type="evidence" value="ECO:0007669"/>
    <property type="project" value="UniProtKB-UniRule"/>
</dbReference>
<dbReference type="PATRIC" id="fig|405444.3.peg.1263"/>
<dbReference type="Proteomes" id="UP000050864">
    <property type="component" value="Unassembled WGS sequence"/>
</dbReference>
<dbReference type="InterPro" id="IPR039793">
    <property type="entry name" value="UROS/Hem4"/>
</dbReference>
<dbReference type="PANTHER" id="PTHR38042">
    <property type="entry name" value="UROPORPHYRINOGEN-III SYNTHASE, CHLOROPLASTIC"/>
    <property type="match status" value="1"/>
</dbReference>
<keyword evidence="12" id="KW-1185">Reference proteome</keyword>
<dbReference type="Pfam" id="PF02602">
    <property type="entry name" value="HEM4"/>
    <property type="match status" value="1"/>
</dbReference>
<dbReference type="STRING" id="405444.ABB26_10905"/>
<dbReference type="InterPro" id="IPR003754">
    <property type="entry name" value="4pyrrol_synth_uPrphyn_synth"/>
</dbReference>
<proteinExistence type="inferred from homology"/>